<sequence length="85" mass="9818">MKYNYQLFEDNAGGLHLAVLDGETCVYYFCSNHCELVMDTLAELKRGGDPLEDEWEGGEPNPEECYREILYFVEERMGGAWEVEV</sequence>
<name>A0A9D1FAK1_9FIRM</name>
<organism evidence="1 2">
    <name type="scientific">Candidatus Avoscillospira avistercoris</name>
    <dbReference type="NCBI Taxonomy" id="2840707"/>
    <lineage>
        <taxon>Bacteria</taxon>
        <taxon>Bacillati</taxon>
        <taxon>Bacillota</taxon>
        <taxon>Clostridia</taxon>
        <taxon>Eubacteriales</taxon>
        <taxon>Oscillospiraceae</taxon>
        <taxon>Oscillospiraceae incertae sedis</taxon>
        <taxon>Candidatus Avoscillospira</taxon>
    </lineage>
</organism>
<evidence type="ECO:0000313" key="2">
    <source>
        <dbReference type="Proteomes" id="UP000886741"/>
    </source>
</evidence>
<comment type="caution">
    <text evidence="1">The sequence shown here is derived from an EMBL/GenBank/DDBJ whole genome shotgun (WGS) entry which is preliminary data.</text>
</comment>
<dbReference type="Proteomes" id="UP000886741">
    <property type="component" value="Unassembled WGS sequence"/>
</dbReference>
<proteinExistence type="predicted"/>
<dbReference type="EMBL" id="DVJJ01000080">
    <property type="protein sequence ID" value="HIS64771.1"/>
    <property type="molecule type" value="Genomic_DNA"/>
</dbReference>
<reference evidence="1" key="2">
    <citation type="journal article" date="2021" name="PeerJ">
        <title>Extensive microbial diversity within the chicken gut microbiome revealed by metagenomics and culture.</title>
        <authorList>
            <person name="Gilroy R."/>
            <person name="Ravi A."/>
            <person name="Getino M."/>
            <person name="Pursley I."/>
            <person name="Horton D.L."/>
            <person name="Alikhan N.F."/>
            <person name="Baker D."/>
            <person name="Gharbi K."/>
            <person name="Hall N."/>
            <person name="Watson M."/>
            <person name="Adriaenssens E.M."/>
            <person name="Foster-Nyarko E."/>
            <person name="Jarju S."/>
            <person name="Secka A."/>
            <person name="Antonio M."/>
            <person name="Oren A."/>
            <person name="Chaudhuri R.R."/>
            <person name="La Ragione R."/>
            <person name="Hildebrand F."/>
            <person name="Pallen M.J."/>
        </authorList>
    </citation>
    <scope>NUCLEOTIDE SEQUENCE</scope>
    <source>
        <strain evidence="1">ChiBcec16-1751</strain>
    </source>
</reference>
<reference evidence="1" key="1">
    <citation type="submission" date="2020-10" db="EMBL/GenBank/DDBJ databases">
        <authorList>
            <person name="Gilroy R."/>
        </authorList>
    </citation>
    <scope>NUCLEOTIDE SEQUENCE</scope>
    <source>
        <strain evidence="1">ChiBcec16-1751</strain>
    </source>
</reference>
<dbReference type="AlphaFoldDB" id="A0A9D1FAK1"/>
<gene>
    <name evidence="1" type="ORF">IAA83_05300</name>
</gene>
<protein>
    <submittedName>
        <fullName evidence="1">Uncharacterized protein</fullName>
    </submittedName>
</protein>
<accession>A0A9D1FAK1</accession>
<evidence type="ECO:0000313" key="1">
    <source>
        <dbReference type="EMBL" id="HIS64771.1"/>
    </source>
</evidence>